<dbReference type="InterPro" id="IPR013083">
    <property type="entry name" value="Znf_RING/FYVE/PHD"/>
</dbReference>
<proteinExistence type="inferred from homology"/>
<dbReference type="InterPro" id="IPR001841">
    <property type="entry name" value="Znf_RING"/>
</dbReference>
<sequence length="712" mass="80399">MGCSCSSKAAKIYGTSLKEAKHKHEVEELAELPVRAKDEELDLVTMVEISIKCSGLHVIDRFSSIDPVAYFLVEEEGVFEFKDRTEIQYKTTDPAFISTFKIAYSFEKQLRFKLDVYDSKNITGGEPNRNALIGTNVFTIHEIVCANQRSIAKPLLNPVIKKKDLGIIYVHSDEMSKCNEEVTMLWKVIEDKHKKAYVLKLLRSSDEEFIPVFQSESSVNGAWKPFSISLSHLCKEDNERPILAEVFEAKKSLKFTGKCLFSLSDIKNKKFEKNLENAQGNTNLRLSLENFEIVEKHTFLEYVHGGCAISMIIGIDFTKSNGEPSHETSLHHINPEKPNEYIQAIKAVGETLQYYDSDKKIPVFGFGAKLPPKFDVVSHCFAINENIFDPEIEGIDDVLSKYTEVLGKIHLHGPTHFSEIIQKSVEYAESANVSQNRQQYFILLILTDGIINDLEETIDELAIGCNLPLSIIIVGVGNEDFSTMKLLDADVNPLFSKKHNKNVERDIVQFVPYKQFKGTPYALAKEVLYEIPEQVLEFMRLNNIRPGIVKHTIIRNGSKTFSPSATNSINANDYLIKEKMEFIEEAIKLGLSRPSVENTVNKGIYCKSFDLLTEMIENKNKPKPKSILKSSSGGERRKSVQVHLVGKNKNYCFMCQANLIDVILQDCGCEVVCSKCVQVIGKDCPSCSTTIVKWIKKNPQSRGFDKHRASVS</sequence>
<accession>A0A1R2CL91</accession>
<gene>
    <name evidence="6" type="ORF">SteCoe_7953</name>
</gene>
<dbReference type="Proteomes" id="UP000187209">
    <property type="component" value="Unassembled WGS sequence"/>
</dbReference>
<comment type="similarity">
    <text evidence="1">Belongs to the copine family.</text>
</comment>
<keyword evidence="7" id="KW-1185">Reference proteome</keyword>
<dbReference type="InterPro" id="IPR035892">
    <property type="entry name" value="C2_domain_sf"/>
</dbReference>
<feature type="domain" description="VWFA" evidence="5">
    <location>
        <begin position="310"/>
        <end position="511"/>
    </location>
</feature>
<dbReference type="Gene3D" id="3.30.40.10">
    <property type="entry name" value="Zinc/RING finger domain, C3HC4 (zinc finger)"/>
    <property type="match status" value="1"/>
</dbReference>
<evidence type="ECO:0000259" key="5">
    <source>
        <dbReference type="PROSITE" id="PS50234"/>
    </source>
</evidence>
<comment type="caution">
    <text evidence="6">The sequence shown here is derived from an EMBL/GenBank/DDBJ whole genome shotgun (WGS) entry which is preliminary data.</text>
</comment>
<feature type="domain" description="RING-type" evidence="4">
    <location>
        <begin position="652"/>
        <end position="688"/>
    </location>
</feature>
<evidence type="ECO:0008006" key="8">
    <source>
        <dbReference type="Google" id="ProtNLM"/>
    </source>
</evidence>
<dbReference type="PANTHER" id="PTHR10857:SF106">
    <property type="entry name" value="C2 DOMAIN-CONTAINING PROTEIN"/>
    <property type="match status" value="1"/>
</dbReference>
<feature type="domain" description="C2" evidence="3">
    <location>
        <begin position="28"/>
        <end position="155"/>
    </location>
</feature>
<dbReference type="AlphaFoldDB" id="A0A1R2CL91"/>
<dbReference type="InterPro" id="IPR010734">
    <property type="entry name" value="Copine_C"/>
</dbReference>
<keyword evidence="2" id="KW-0479">Metal-binding</keyword>
<dbReference type="GO" id="GO:0005886">
    <property type="term" value="C:plasma membrane"/>
    <property type="evidence" value="ECO:0007669"/>
    <property type="project" value="TreeGrafter"/>
</dbReference>
<dbReference type="PROSITE" id="PS50004">
    <property type="entry name" value="C2"/>
    <property type="match status" value="1"/>
</dbReference>
<dbReference type="GO" id="GO:0008270">
    <property type="term" value="F:zinc ion binding"/>
    <property type="evidence" value="ECO:0007669"/>
    <property type="project" value="UniProtKB-KW"/>
</dbReference>
<dbReference type="Pfam" id="PF07002">
    <property type="entry name" value="Copine"/>
    <property type="match status" value="1"/>
</dbReference>
<protein>
    <recommendedName>
        <fullName evidence="8">C2 domain-containing protein</fullName>
    </recommendedName>
</protein>
<evidence type="ECO:0000259" key="3">
    <source>
        <dbReference type="PROSITE" id="PS50004"/>
    </source>
</evidence>
<evidence type="ECO:0000256" key="2">
    <source>
        <dbReference type="PROSITE-ProRule" id="PRU00175"/>
    </source>
</evidence>
<dbReference type="SMART" id="SM00327">
    <property type="entry name" value="VWA"/>
    <property type="match status" value="1"/>
</dbReference>
<dbReference type="InterPro" id="IPR036465">
    <property type="entry name" value="vWFA_dom_sf"/>
</dbReference>
<keyword evidence="2" id="KW-0862">Zinc</keyword>
<name>A0A1R2CL91_9CILI</name>
<reference evidence="6 7" key="1">
    <citation type="submission" date="2016-11" db="EMBL/GenBank/DDBJ databases">
        <title>The macronuclear genome of Stentor coeruleus: a giant cell with tiny introns.</title>
        <authorList>
            <person name="Slabodnick M."/>
            <person name="Ruby J.G."/>
            <person name="Reiff S.B."/>
            <person name="Swart E.C."/>
            <person name="Gosai S."/>
            <person name="Prabakaran S."/>
            <person name="Witkowska E."/>
            <person name="Larue G.E."/>
            <person name="Fisher S."/>
            <person name="Freeman R.M."/>
            <person name="Gunawardena J."/>
            <person name="Chu W."/>
            <person name="Stover N.A."/>
            <person name="Gregory B.D."/>
            <person name="Nowacki M."/>
            <person name="Derisi J."/>
            <person name="Roy S.W."/>
            <person name="Marshall W.F."/>
            <person name="Sood P."/>
        </authorList>
    </citation>
    <scope>NUCLEOTIDE SEQUENCE [LARGE SCALE GENOMIC DNA]</scope>
    <source>
        <strain evidence="6">WM001</strain>
    </source>
</reference>
<keyword evidence="2" id="KW-0863">Zinc-finger</keyword>
<dbReference type="GO" id="GO:0071277">
    <property type="term" value="P:cellular response to calcium ion"/>
    <property type="evidence" value="ECO:0007669"/>
    <property type="project" value="TreeGrafter"/>
</dbReference>
<dbReference type="EMBL" id="MPUH01000117">
    <property type="protein sequence ID" value="OMJ89782.1"/>
    <property type="molecule type" value="Genomic_DNA"/>
</dbReference>
<dbReference type="OrthoDB" id="5855668at2759"/>
<evidence type="ECO:0000313" key="7">
    <source>
        <dbReference type="Proteomes" id="UP000187209"/>
    </source>
</evidence>
<dbReference type="GO" id="GO:0005544">
    <property type="term" value="F:calcium-dependent phospholipid binding"/>
    <property type="evidence" value="ECO:0007669"/>
    <property type="project" value="InterPro"/>
</dbReference>
<dbReference type="SUPFAM" id="SSF49562">
    <property type="entry name" value="C2 domain (Calcium/lipid-binding domain, CaLB)"/>
    <property type="match status" value="1"/>
</dbReference>
<dbReference type="InterPro" id="IPR002035">
    <property type="entry name" value="VWF_A"/>
</dbReference>
<dbReference type="InterPro" id="IPR000008">
    <property type="entry name" value="C2_dom"/>
</dbReference>
<dbReference type="PROSITE" id="PS50234">
    <property type="entry name" value="VWFA"/>
    <property type="match status" value="1"/>
</dbReference>
<dbReference type="PANTHER" id="PTHR10857">
    <property type="entry name" value="COPINE"/>
    <property type="match status" value="1"/>
</dbReference>
<dbReference type="PROSITE" id="PS50089">
    <property type="entry name" value="ZF_RING_2"/>
    <property type="match status" value="1"/>
</dbReference>
<evidence type="ECO:0000256" key="1">
    <source>
        <dbReference type="ARBA" id="ARBA00009048"/>
    </source>
</evidence>
<evidence type="ECO:0000313" key="6">
    <source>
        <dbReference type="EMBL" id="OMJ89782.1"/>
    </source>
</evidence>
<dbReference type="InterPro" id="IPR045052">
    <property type="entry name" value="Copine"/>
</dbReference>
<dbReference type="Gene3D" id="2.60.40.150">
    <property type="entry name" value="C2 domain"/>
    <property type="match status" value="1"/>
</dbReference>
<organism evidence="6 7">
    <name type="scientific">Stentor coeruleus</name>
    <dbReference type="NCBI Taxonomy" id="5963"/>
    <lineage>
        <taxon>Eukaryota</taxon>
        <taxon>Sar</taxon>
        <taxon>Alveolata</taxon>
        <taxon>Ciliophora</taxon>
        <taxon>Postciliodesmatophora</taxon>
        <taxon>Heterotrichea</taxon>
        <taxon>Heterotrichida</taxon>
        <taxon>Stentoridae</taxon>
        <taxon>Stentor</taxon>
    </lineage>
</organism>
<dbReference type="SUPFAM" id="SSF53300">
    <property type="entry name" value="vWA-like"/>
    <property type="match status" value="1"/>
</dbReference>
<dbReference type="Pfam" id="PF13920">
    <property type="entry name" value="zf-C3HC4_3"/>
    <property type="match status" value="1"/>
</dbReference>
<evidence type="ECO:0000259" key="4">
    <source>
        <dbReference type="PROSITE" id="PS50089"/>
    </source>
</evidence>
<dbReference type="Pfam" id="PF00168">
    <property type="entry name" value="C2"/>
    <property type="match status" value="1"/>
</dbReference>